<dbReference type="SUPFAM" id="SSF49503">
    <property type="entry name" value="Cupredoxins"/>
    <property type="match status" value="1"/>
</dbReference>
<dbReference type="OrthoDB" id="5856331at2759"/>
<accession>A0A3P7DU20</accession>
<reference evidence="13 14" key="1">
    <citation type="submission" date="2018-11" db="EMBL/GenBank/DDBJ databases">
        <authorList>
            <consortium name="Pathogen Informatics"/>
        </authorList>
    </citation>
    <scope>NUCLEOTIDE SEQUENCE [LARGE SCALE GENOMIC DNA]</scope>
</reference>
<feature type="transmembrane region" description="Helical" evidence="11">
    <location>
        <begin position="24"/>
        <end position="49"/>
    </location>
</feature>
<dbReference type="Proteomes" id="UP000270924">
    <property type="component" value="Unassembled WGS sequence"/>
</dbReference>
<organism evidence="13 14">
    <name type="scientific">Wuchereria bancrofti</name>
    <dbReference type="NCBI Taxonomy" id="6293"/>
    <lineage>
        <taxon>Eukaryota</taxon>
        <taxon>Metazoa</taxon>
        <taxon>Ecdysozoa</taxon>
        <taxon>Nematoda</taxon>
        <taxon>Chromadorea</taxon>
        <taxon>Rhabditida</taxon>
        <taxon>Spirurina</taxon>
        <taxon>Spiruromorpha</taxon>
        <taxon>Filarioidea</taxon>
        <taxon>Onchocercidae</taxon>
        <taxon>Wuchereria</taxon>
    </lineage>
</organism>
<keyword evidence="11" id="KW-1133">Transmembrane helix</keyword>
<dbReference type="GO" id="GO:0005507">
    <property type="term" value="F:copper ion binding"/>
    <property type="evidence" value="ECO:0007669"/>
    <property type="project" value="InterPro"/>
</dbReference>
<evidence type="ECO:0000313" key="13">
    <source>
        <dbReference type="EMBL" id="VDM10536.1"/>
    </source>
</evidence>
<dbReference type="InterPro" id="IPR045187">
    <property type="entry name" value="CcO_II"/>
</dbReference>
<proteinExistence type="inferred from homology"/>
<evidence type="ECO:0000313" key="14">
    <source>
        <dbReference type="Proteomes" id="UP000270924"/>
    </source>
</evidence>
<evidence type="ECO:0000256" key="8">
    <source>
        <dbReference type="ARBA" id="ARBA00023136"/>
    </source>
</evidence>
<dbReference type="InterPro" id="IPR002429">
    <property type="entry name" value="CcO_II-like_C"/>
</dbReference>
<dbReference type="EC" id="7.1.1.9" evidence="4"/>
<keyword evidence="11" id="KW-0812">Transmembrane</keyword>
<keyword evidence="6" id="KW-0186">Copper</keyword>
<name>A0A3P7DU20_WUCBA</name>
<dbReference type="InterPro" id="IPR008972">
    <property type="entry name" value="Cupredoxin"/>
</dbReference>
<evidence type="ECO:0000256" key="6">
    <source>
        <dbReference type="ARBA" id="ARBA00023008"/>
    </source>
</evidence>
<feature type="transmembrane region" description="Helical" evidence="11">
    <location>
        <begin position="157"/>
        <end position="175"/>
    </location>
</feature>
<sequence length="233" mass="27401">MILVSVSFVPYRVVKVRLFKSTELFFWFLVSGFSHHAVLVFYFLLLIFLDFWAFRYAFSHWLRLFLLLVIPVELFFAFQSYISLTSLYGYIYIYIYIYIGKFNLERGDSRIIELILQILVVNFLVFIAGLVNVGVYSTSTDVIHSFAVPKCFVKIDAFNGFLTMIILIFLGLFYGQCSEICDVNHSYDLKLRVRKVLEICKIYFHSIPVYYTRSMQKHLQFLAKALLLTVPKI</sequence>
<feature type="transmembrane region" description="Helical" evidence="11">
    <location>
        <begin position="61"/>
        <end position="81"/>
    </location>
</feature>
<evidence type="ECO:0000256" key="1">
    <source>
        <dbReference type="ARBA" id="ARBA00001935"/>
    </source>
</evidence>
<dbReference type="Pfam" id="PF00116">
    <property type="entry name" value="COX2"/>
    <property type="match status" value="1"/>
</dbReference>
<evidence type="ECO:0000256" key="4">
    <source>
        <dbReference type="ARBA" id="ARBA00012949"/>
    </source>
</evidence>
<dbReference type="Gene3D" id="2.60.40.420">
    <property type="entry name" value="Cupredoxins - blue copper proteins"/>
    <property type="match status" value="1"/>
</dbReference>
<dbReference type="PANTHER" id="PTHR22888:SF9">
    <property type="entry name" value="CYTOCHROME C OXIDASE SUBUNIT 2"/>
    <property type="match status" value="1"/>
</dbReference>
<comment type="subcellular location">
    <subcellularLocation>
        <location evidence="2">Mitochondrion membrane</location>
        <topology evidence="2">Multi-pass membrane protein</topology>
    </subcellularLocation>
</comment>
<feature type="transmembrane region" description="Helical" evidence="11">
    <location>
        <begin position="116"/>
        <end position="137"/>
    </location>
</feature>
<evidence type="ECO:0000256" key="3">
    <source>
        <dbReference type="ARBA" id="ARBA00007866"/>
    </source>
</evidence>
<protein>
    <recommendedName>
        <fullName evidence="4">cytochrome-c oxidase</fullName>
        <ecNumber evidence="4">7.1.1.9</ecNumber>
    </recommendedName>
    <alternativeName>
        <fullName evidence="9">Cytochrome c oxidase polypeptide II</fullName>
    </alternativeName>
</protein>
<evidence type="ECO:0000256" key="5">
    <source>
        <dbReference type="ARBA" id="ARBA00022842"/>
    </source>
</evidence>
<comment type="catalytic activity">
    <reaction evidence="10">
        <text>4 Fe(II)-[cytochrome c] + O2 + 8 H(+)(in) = 4 Fe(III)-[cytochrome c] + 2 H2O + 4 H(+)(out)</text>
        <dbReference type="Rhea" id="RHEA:11436"/>
        <dbReference type="Rhea" id="RHEA-COMP:10350"/>
        <dbReference type="Rhea" id="RHEA-COMP:14399"/>
        <dbReference type="ChEBI" id="CHEBI:15377"/>
        <dbReference type="ChEBI" id="CHEBI:15378"/>
        <dbReference type="ChEBI" id="CHEBI:15379"/>
        <dbReference type="ChEBI" id="CHEBI:29033"/>
        <dbReference type="ChEBI" id="CHEBI:29034"/>
        <dbReference type="EC" id="7.1.1.9"/>
    </reaction>
    <physiologicalReaction direction="left-to-right" evidence="10">
        <dbReference type="Rhea" id="RHEA:11437"/>
    </physiologicalReaction>
</comment>
<evidence type="ECO:0000256" key="9">
    <source>
        <dbReference type="ARBA" id="ARBA00031389"/>
    </source>
</evidence>
<evidence type="ECO:0000256" key="10">
    <source>
        <dbReference type="ARBA" id="ARBA00049512"/>
    </source>
</evidence>
<evidence type="ECO:0000256" key="2">
    <source>
        <dbReference type="ARBA" id="ARBA00004225"/>
    </source>
</evidence>
<evidence type="ECO:0000256" key="7">
    <source>
        <dbReference type="ARBA" id="ARBA00023128"/>
    </source>
</evidence>
<keyword evidence="7" id="KW-0496">Mitochondrion</keyword>
<dbReference type="EMBL" id="UYWW01001468">
    <property type="protein sequence ID" value="VDM10536.1"/>
    <property type="molecule type" value="Genomic_DNA"/>
</dbReference>
<dbReference type="GO" id="GO:0031966">
    <property type="term" value="C:mitochondrial membrane"/>
    <property type="evidence" value="ECO:0007669"/>
    <property type="project" value="UniProtKB-SubCell"/>
</dbReference>
<feature type="transmembrane region" description="Helical" evidence="11">
    <location>
        <begin position="87"/>
        <end position="104"/>
    </location>
</feature>
<evidence type="ECO:0000259" key="12">
    <source>
        <dbReference type="PROSITE" id="PS50857"/>
    </source>
</evidence>
<dbReference type="GO" id="GO:0042773">
    <property type="term" value="P:ATP synthesis coupled electron transport"/>
    <property type="evidence" value="ECO:0007669"/>
    <property type="project" value="TreeGrafter"/>
</dbReference>
<gene>
    <name evidence="13" type="ORF">WBA_LOCUS3922</name>
</gene>
<comment type="similarity">
    <text evidence="3">Belongs to the cytochrome c oxidase subunit 2 family.</text>
</comment>
<feature type="domain" description="Cytochrome oxidase subunit II copper A binding" evidence="12">
    <location>
        <begin position="80"/>
        <end position="206"/>
    </location>
</feature>
<evidence type="ECO:0000256" key="11">
    <source>
        <dbReference type="SAM" id="Phobius"/>
    </source>
</evidence>
<comment type="cofactor">
    <cofactor evidence="1">
        <name>Cu cation</name>
        <dbReference type="ChEBI" id="CHEBI:23378"/>
    </cofactor>
</comment>
<dbReference type="GO" id="GO:0004129">
    <property type="term" value="F:cytochrome-c oxidase activity"/>
    <property type="evidence" value="ECO:0007669"/>
    <property type="project" value="UniProtKB-EC"/>
</dbReference>
<dbReference type="AlphaFoldDB" id="A0A3P7DU20"/>
<dbReference type="PANTHER" id="PTHR22888">
    <property type="entry name" value="CYTOCHROME C OXIDASE, SUBUNIT II"/>
    <property type="match status" value="1"/>
</dbReference>
<dbReference type="PROSITE" id="PS50857">
    <property type="entry name" value="COX2_CUA"/>
    <property type="match status" value="1"/>
</dbReference>
<dbReference type="InParanoid" id="A0A3P7DU20"/>
<keyword evidence="14" id="KW-1185">Reference proteome</keyword>
<keyword evidence="5" id="KW-0460">Magnesium</keyword>
<keyword evidence="8 11" id="KW-0472">Membrane</keyword>